<evidence type="ECO:0000256" key="4">
    <source>
        <dbReference type="ARBA" id="ARBA00022692"/>
    </source>
</evidence>
<dbReference type="GO" id="GO:0005254">
    <property type="term" value="F:chloride channel activity"/>
    <property type="evidence" value="ECO:0007669"/>
    <property type="project" value="InterPro"/>
</dbReference>
<keyword evidence="11" id="KW-1185">Reference proteome</keyword>
<dbReference type="Pfam" id="PF25539">
    <property type="entry name" value="Bestrophin_2"/>
    <property type="match status" value="1"/>
</dbReference>
<keyword evidence="6" id="KW-0406">Ion transport</keyword>
<evidence type="ECO:0000256" key="7">
    <source>
        <dbReference type="ARBA" id="ARBA00023136"/>
    </source>
</evidence>
<dbReference type="GO" id="GO:0005886">
    <property type="term" value="C:plasma membrane"/>
    <property type="evidence" value="ECO:0007669"/>
    <property type="project" value="UniProtKB-SubCell"/>
</dbReference>
<keyword evidence="4 9" id="KW-0812">Transmembrane</keyword>
<feature type="transmembrane region" description="Helical" evidence="9">
    <location>
        <begin position="240"/>
        <end position="258"/>
    </location>
</feature>
<keyword evidence="7 9" id="KW-0472">Membrane</keyword>
<evidence type="ECO:0000256" key="6">
    <source>
        <dbReference type="ARBA" id="ARBA00023065"/>
    </source>
</evidence>
<keyword evidence="3" id="KW-1003">Cell membrane</keyword>
<feature type="transmembrane region" description="Helical" evidence="9">
    <location>
        <begin position="264"/>
        <end position="282"/>
    </location>
</feature>
<evidence type="ECO:0000256" key="3">
    <source>
        <dbReference type="ARBA" id="ARBA00022475"/>
    </source>
</evidence>
<dbReference type="EMBL" id="JACHGF010000005">
    <property type="protein sequence ID" value="MBB5285410.1"/>
    <property type="molecule type" value="Genomic_DNA"/>
</dbReference>
<evidence type="ECO:0000256" key="5">
    <source>
        <dbReference type="ARBA" id="ARBA00022989"/>
    </source>
</evidence>
<evidence type="ECO:0000256" key="9">
    <source>
        <dbReference type="SAM" id="Phobius"/>
    </source>
</evidence>
<feature type="transmembrane region" description="Helical" evidence="9">
    <location>
        <begin position="43"/>
        <end position="61"/>
    </location>
</feature>
<dbReference type="AlphaFoldDB" id="A0A840TZT3"/>
<feature type="transmembrane region" description="Helical" evidence="9">
    <location>
        <begin position="20"/>
        <end position="37"/>
    </location>
</feature>
<dbReference type="Proteomes" id="UP000557307">
    <property type="component" value="Unassembled WGS sequence"/>
</dbReference>
<dbReference type="RefSeq" id="WP_184175516.1">
    <property type="nucleotide sequence ID" value="NZ_JACHGF010000005.1"/>
</dbReference>
<protein>
    <submittedName>
        <fullName evidence="10">Putative membrane protein</fullName>
    </submittedName>
</protein>
<keyword evidence="5 9" id="KW-1133">Transmembrane helix</keyword>
<keyword evidence="2" id="KW-0813">Transport</keyword>
<evidence type="ECO:0000256" key="2">
    <source>
        <dbReference type="ARBA" id="ARBA00022448"/>
    </source>
</evidence>
<evidence type="ECO:0000256" key="1">
    <source>
        <dbReference type="ARBA" id="ARBA00004651"/>
    </source>
</evidence>
<organism evidence="10 11">
    <name type="scientific">Rhabdobacter roseus</name>
    <dbReference type="NCBI Taxonomy" id="1655419"/>
    <lineage>
        <taxon>Bacteria</taxon>
        <taxon>Pseudomonadati</taxon>
        <taxon>Bacteroidota</taxon>
        <taxon>Cytophagia</taxon>
        <taxon>Cytophagales</taxon>
        <taxon>Cytophagaceae</taxon>
        <taxon>Rhabdobacter</taxon>
    </lineage>
</organism>
<reference evidence="10 11" key="1">
    <citation type="submission" date="2020-08" db="EMBL/GenBank/DDBJ databases">
        <title>Genomic Encyclopedia of Type Strains, Phase IV (KMG-IV): sequencing the most valuable type-strain genomes for metagenomic binning, comparative biology and taxonomic classification.</title>
        <authorList>
            <person name="Goeker M."/>
        </authorList>
    </citation>
    <scope>NUCLEOTIDE SEQUENCE [LARGE SCALE GENOMIC DNA]</scope>
    <source>
        <strain evidence="10 11">DSM 105074</strain>
    </source>
</reference>
<sequence>MYTARTISYKVILKFSWPTILFYIAYSSLICGLYYFLQVPLGVSFVPIGLIGTAVAFYVGFKNNSSYSRLWDARRIWGSMVHASRSWGAYVTTFIRPSELLSRQEAQQLHQELLYRHIAYINAIRVQLRKKSVWGDTNTTAHEVVRSKNAPASDSTLHDVMAPYLPEQEISKYLQKKNPATQILRAQIARLAELLDRGVLSELGHVRMMALTHDIYTQQGSCEGIKTFPFPRQYAYYSKVFVWLFILVLPFGLLTEFAKLNGELLWLLVPFYAVIAWVFNTMEVVGDTSENPFENAINDVPMTAICRVIEIDLRDMLDEEQIPAPVEAVNNILM</sequence>
<proteinExistence type="inferred from homology"/>
<gene>
    <name evidence="10" type="ORF">HNQ92_003567</name>
</gene>
<evidence type="ECO:0000256" key="8">
    <source>
        <dbReference type="ARBA" id="ARBA00034708"/>
    </source>
</evidence>
<comment type="caution">
    <text evidence="10">The sequence shown here is derived from an EMBL/GenBank/DDBJ whole genome shotgun (WGS) entry which is preliminary data.</text>
</comment>
<accession>A0A840TZT3</accession>
<dbReference type="PANTHER" id="PTHR33281:SF19">
    <property type="entry name" value="VOLTAGE-DEPENDENT ANION CHANNEL-FORMING PROTEIN YNEE"/>
    <property type="match status" value="1"/>
</dbReference>
<dbReference type="PANTHER" id="PTHR33281">
    <property type="entry name" value="UPF0187 PROTEIN YNEE"/>
    <property type="match status" value="1"/>
</dbReference>
<evidence type="ECO:0000313" key="11">
    <source>
        <dbReference type="Proteomes" id="UP000557307"/>
    </source>
</evidence>
<dbReference type="InterPro" id="IPR044669">
    <property type="entry name" value="YneE/VCCN1/2-like"/>
</dbReference>
<comment type="subcellular location">
    <subcellularLocation>
        <location evidence="1">Cell membrane</location>
        <topology evidence="1">Multi-pass membrane protein</topology>
    </subcellularLocation>
</comment>
<name>A0A840TZT3_9BACT</name>
<comment type="similarity">
    <text evidence="8">Belongs to the anion channel-forming bestrophin (TC 1.A.46) family.</text>
</comment>
<evidence type="ECO:0000313" key="10">
    <source>
        <dbReference type="EMBL" id="MBB5285410.1"/>
    </source>
</evidence>